<evidence type="ECO:0008006" key="3">
    <source>
        <dbReference type="Google" id="ProtNLM"/>
    </source>
</evidence>
<organism evidence="1 2">
    <name type="scientific">Flavobacterium lacisediminis</name>
    <dbReference type="NCBI Taxonomy" id="2989705"/>
    <lineage>
        <taxon>Bacteria</taxon>
        <taxon>Pseudomonadati</taxon>
        <taxon>Bacteroidota</taxon>
        <taxon>Flavobacteriia</taxon>
        <taxon>Flavobacteriales</taxon>
        <taxon>Flavobacteriaceae</taxon>
        <taxon>Flavobacterium</taxon>
    </lineage>
</organism>
<reference evidence="1" key="1">
    <citation type="submission" date="2022-10" db="EMBL/GenBank/DDBJ databases">
        <title>Flavobacterium sp. nov., a bacterium isolated from lake sediment.</title>
        <authorList>
            <person name="Qu J.-H."/>
        </authorList>
    </citation>
    <scope>NUCLEOTIDE SEQUENCE</scope>
    <source>
        <strain evidence="1">TH16-21</strain>
    </source>
</reference>
<name>A0ABT3EI16_9FLAO</name>
<proteinExistence type="predicted"/>
<dbReference type="RefSeq" id="WP_264368995.1">
    <property type="nucleotide sequence ID" value="NZ_JAPCIO010000005.1"/>
</dbReference>
<gene>
    <name evidence="1" type="ORF">OJ995_08310</name>
</gene>
<keyword evidence="2" id="KW-1185">Reference proteome</keyword>
<dbReference type="PROSITE" id="PS51257">
    <property type="entry name" value="PROKAR_LIPOPROTEIN"/>
    <property type="match status" value="1"/>
</dbReference>
<dbReference type="EMBL" id="JAPCIO010000005">
    <property type="protein sequence ID" value="MCW1148219.1"/>
    <property type="molecule type" value="Genomic_DNA"/>
</dbReference>
<dbReference type="Proteomes" id="UP001165677">
    <property type="component" value="Unassembled WGS sequence"/>
</dbReference>
<sequence>MKLYTFLLILIFISCKENEVKSDNKISDIEIKEKEHDFSGSMKFKYENITSVEVYSFLNKTTVEMFKGYRKDINFNSDVQISNDFIKENIKLNDRQKLELFNLITKDSCKSEQSPSECYNPRHAIFFKDKVNKTLGSIEMCLDCDDFNHSESLGNAKYYCYDDMRMFLYNVGIRYFINDDHSGKMTEDEFSEIERIYRTLPKLKK</sequence>
<accession>A0ABT3EI16</accession>
<protein>
    <recommendedName>
        <fullName evidence="3">DUF4136 domain-containing protein</fullName>
    </recommendedName>
</protein>
<evidence type="ECO:0000313" key="1">
    <source>
        <dbReference type="EMBL" id="MCW1148219.1"/>
    </source>
</evidence>
<comment type="caution">
    <text evidence="1">The sequence shown here is derived from an EMBL/GenBank/DDBJ whole genome shotgun (WGS) entry which is preliminary data.</text>
</comment>
<evidence type="ECO:0000313" key="2">
    <source>
        <dbReference type="Proteomes" id="UP001165677"/>
    </source>
</evidence>